<dbReference type="RefSeq" id="WP_087883882.1">
    <property type="nucleotide sequence ID" value="NZ_CP021748.1"/>
</dbReference>
<dbReference type="PROSITE" id="PS51257">
    <property type="entry name" value="PROKAR_LIPOPROTEIN"/>
    <property type="match status" value="1"/>
</dbReference>
<dbReference type="OrthoDB" id="69889at2"/>
<dbReference type="KEGG" id="salf:SMD44_02549"/>
<name>A0A1Z1W9P1_9ACTN</name>
<evidence type="ECO:0008006" key="5">
    <source>
        <dbReference type="Google" id="ProtNLM"/>
    </source>
</evidence>
<dbReference type="EMBL" id="CP021748">
    <property type="protein sequence ID" value="ARX83135.1"/>
    <property type="molecule type" value="Genomic_DNA"/>
</dbReference>
<dbReference type="AlphaFoldDB" id="A0A1Z1W9P1"/>
<accession>A0A1Z1W9P1</accession>
<sequence>MPRSLLRALVPLLLCALLAGTTAACGGDDKDSGATPTSTAERQKLAKTRFVANAGLAAGATYQWIVKPYRAGKFTAGADGRRFALVKAGLAGAFTYNRLKAALRNAKADPTLAKAVAPLTAGIDALKDLPSKLRKGDSTESVVKSFDGAINKVKDAGKGAGAEVRDRVPSAGELTKG</sequence>
<organism evidence="3 4">
    <name type="scientific">Streptomyces alboflavus</name>
    <dbReference type="NCBI Taxonomy" id="67267"/>
    <lineage>
        <taxon>Bacteria</taxon>
        <taxon>Bacillati</taxon>
        <taxon>Actinomycetota</taxon>
        <taxon>Actinomycetes</taxon>
        <taxon>Kitasatosporales</taxon>
        <taxon>Streptomycetaceae</taxon>
        <taxon>Streptomyces</taxon>
    </lineage>
</organism>
<reference evidence="3 4" key="1">
    <citation type="submission" date="2017-05" db="EMBL/GenBank/DDBJ databases">
        <title>Streptomyces alboflavus Genome sequencing and assembly.</title>
        <authorList>
            <person name="Wang Y."/>
            <person name="Du B."/>
            <person name="Ding Y."/>
            <person name="Liu H."/>
            <person name="Hou Q."/>
            <person name="Liu K."/>
            <person name="Wang C."/>
            <person name="Yao L."/>
        </authorList>
    </citation>
    <scope>NUCLEOTIDE SEQUENCE [LARGE SCALE GENOMIC DNA]</scope>
    <source>
        <strain evidence="3 4">MDJK44</strain>
    </source>
</reference>
<keyword evidence="2" id="KW-0732">Signal</keyword>
<dbReference type="Proteomes" id="UP000195880">
    <property type="component" value="Chromosome"/>
</dbReference>
<feature type="region of interest" description="Disordered" evidence="1">
    <location>
        <begin position="156"/>
        <end position="177"/>
    </location>
</feature>
<evidence type="ECO:0000256" key="2">
    <source>
        <dbReference type="SAM" id="SignalP"/>
    </source>
</evidence>
<evidence type="ECO:0000256" key="1">
    <source>
        <dbReference type="SAM" id="MobiDB-lite"/>
    </source>
</evidence>
<feature type="chain" id="PRO_5038554402" description="Lipoprotein" evidence="2">
    <location>
        <begin position="24"/>
        <end position="177"/>
    </location>
</feature>
<dbReference type="eggNOG" id="ENOG5033CKY">
    <property type="taxonomic scope" value="Bacteria"/>
</dbReference>
<protein>
    <recommendedName>
        <fullName evidence="5">Lipoprotein</fullName>
    </recommendedName>
</protein>
<gene>
    <name evidence="3" type="ORF">SMD44_02549</name>
</gene>
<feature type="signal peptide" evidence="2">
    <location>
        <begin position="1"/>
        <end position="23"/>
    </location>
</feature>
<proteinExistence type="predicted"/>
<feature type="compositionally biased region" description="Basic and acidic residues" evidence="1">
    <location>
        <begin position="156"/>
        <end position="168"/>
    </location>
</feature>
<keyword evidence="4" id="KW-1185">Reference proteome</keyword>
<evidence type="ECO:0000313" key="3">
    <source>
        <dbReference type="EMBL" id="ARX83135.1"/>
    </source>
</evidence>
<evidence type="ECO:0000313" key="4">
    <source>
        <dbReference type="Proteomes" id="UP000195880"/>
    </source>
</evidence>
<dbReference type="STRING" id="67267.GCA_000716675_02887"/>